<dbReference type="OrthoDB" id="10029846at2759"/>
<protein>
    <submittedName>
        <fullName evidence="1">Uncharacterized protein</fullName>
    </submittedName>
</protein>
<keyword evidence="2" id="KW-1185">Reference proteome</keyword>
<dbReference type="EMBL" id="CCKQ01014654">
    <property type="protein sequence ID" value="CDW86449.1"/>
    <property type="molecule type" value="Genomic_DNA"/>
</dbReference>
<dbReference type="Proteomes" id="UP000039865">
    <property type="component" value="Unassembled WGS sequence"/>
</dbReference>
<reference evidence="1 2" key="1">
    <citation type="submission" date="2014-06" db="EMBL/GenBank/DDBJ databases">
        <authorList>
            <person name="Swart Estienne"/>
        </authorList>
    </citation>
    <scope>NUCLEOTIDE SEQUENCE [LARGE SCALE GENOMIC DNA]</scope>
    <source>
        <strain evidence="1 2">130c</strain>
    </source>
</reference>
<proteinExistence type="predicted"/>
<dbReference type="InParanoid" id="A0A078AWC9"/>
<organism evidence="1 2">
    <name type="scientific">Stylonychia lemnae</name>
    <name type="common">Ciliate</name>
    <dbReference type="NCBI Taxonomy" id="5949"/>
    <lineage>
        <taxon>Eukaryota</taxon>
        <taxon>Sar</taxon>
        <taxon>Alveolata</taxon>
        <taxon>Ciliophora</taxon>
        <taxon>Intramacronucleata</taxon>
        <taxon>Spirotrichea</taxon>
        <taxon>Stichotrichia</taxon>
        <taxon>Sporadotrichida</taxon>
        <taxon>Oxytrichidae</taxon>
        <taxon>Stylonychinae</taxon>
        <taxon>Stylonychia</taxon>
    </lineage>
</organism>
<accession>A0A078AWC9</accession>
<dbReference type="AlphaFoldDB" id="A0A078AWC9"/>
<sequence>MFNDSQSNDKPPRIFYFQGAEFYFNTLTGNLKQYMNYRCRDYNCNGSLKFHISKDINLNPKILRTHTASCKELKKQMPKNSISEQLNYHQKVHEEVLMSSTSLENELSIYERLLQQAKSKSLTQVKKYKQQKNHEQEFKVIKEQQGSNHREENPQDKVRVCKYYKFQAKLSFYFLND</sequence>
<evidence type="ECO:0000313" key="2">
    <source>
        <dbReference type="Proteomes" id="UP000039865"/>
    </source>
</evidence>
<gene>
    <name evidence="1" type="primary">Contig3118.g3336</name>
    <name evidence="1" type="ORF">STYLEM_15544</name>
</gene>
<evidence type="ECO:0000313" key="1">
    <source>
        <dbReference type="EMBL" id="CDW86449.1"/>
    </source>
</evidence>
<name>A0A078AWC9_STYLE</name>